<sequence>TWHMLNARHFFLRRCVLGYAKMVEAMRDSRRAQGQREADFDEAFDERLGTTGFSRPLETACDGAEPVRQSGGVFGFESRSGASHRGLGLVMMDPLAYARAGIVDAVWEKEFCERLGCALAETYARGLVREISWLTAHASHHCWQINYLMEAAMWGSFLDDGELNGRLDRLKATQMPSRITVPIQM</sequence>
<accession>A0AAD7BP47</accession>
<gene>
    <name evidence="1" type="ORF">FB45DRAFT_750211</name>
</gene>
<dbReference type="EMBL" id="JARKIF010000012">
    <property type="protein sequence ID" value="KAJ7626094.1"/>
    <property type="molecule type" value="Genomic_DNA"/>
</dbReference>
<name>A0AAD7BP47_9AGAR</name>
<proteinExistence type="predicted"/>
<evidence type="ECO:0000313" key="1">
    <source>
        <dbReference type="EMBL" id="KAJ7626094.1"/>
    </source>
</evidence>
<reference evidence="1" key="1">
    <citation type="submission" date="2023-03" db="EMBL/GenBank/DDBJ databases">
        <title>Massive genome expansion in bonnet fungi (Mycena s.s.) driven by repeated elements and novel gene families across ecological guilds.</title>
        <authorList>
            <consortium name="Lawrence Berkeley National Laboratory"/>
            <person name="Harder C.B."/>
            <person name="Miyauchi S."/>
            <person name="Viragh M."/>
            <person name="Kuo A."/>
            <person name="Thoen E."/>
            <person name="Andreopoulos B."/>
            <person name="Lu D."/>
            <person name="Skrede I."/>
            <person name="Drula E."/>
            <person name="Henrissat B."/>
            <person name="Morin E."/>
            <person name="Kohler A."/>
            <person name="Barry K."/>
            <person name="LaButti K."/>
            <person name="Morin E."/>
            <person name="Salamov A."/>
            <person name="Lipzen A."/>
            <person name="Mereny Z."/>
            <person name="Hegedus B."/>
            <person name="Baldrian P."/>
            <person name="Stursova M."/>
            <person name="Weitz H."/>
            <person name="Taylor A."/>
            <person name="Grigoriev I.V."/>
            <person name="Nagy L.G."/>
            <person name="Martin F."/>
            <person name="Kauserud H."/>
        </authorList>
    </citation>
    <scope>NUCLEOTIDE SEQUENCE</scope>
    <source>
        <strain evidence="1">9284</strain>
    </source>
</reference>
<keyword evidence="2" id="KW-1185">Reference proteome</keyword>
<comment type="caution">
    <text evidence="1">The sequence shown here is derived from an EMBL/GenBank/DDBJ whole genome shotgun (WGS) entry which is preliminary data.</text>
</comment>
<evidence type="ECO:0000313" key="2">
    <source>
        <dbReference type="Proteomes" id="UP001221142"/>
    </source>
</evidence>
<feature type="non-terminal residue" evidence="1">
    <location>
        <position position="1"/>
    </location>
</feature>
<protein>
    <submittedName>
        <fullName evidence="1">Uncharacterized protein</fullName>
    </submittedName>
</protein>
<dbReference type="Proteomes" id="UP001221142">
    <property type="component" value="Unassembled WGS sequence"/>
</dbReference>
<organism evidence="1 2">
    <name type="scientific">Roridomyces roridus</name>
    <dbReference type="NCBI Taxonomy" id="1738132"/>
    <lineage>
        <taxon>Eukaryota</taxon>
        <taxon>Fungi</taxon>
        <taxon>Dikarya</taxon>
        <taxon>Basidiomycota</taxon>
        <taxon>Agaricomycotina</taxon>
        <taxon>Agaricomycetes</taxon>
        <taxon>Agaricomycetidae</taxon>
        <taxon>Agaricales</taxon>
        <taxon>Marasmiineae</taxon>
        <taxon>Mycenaceae</taxon>
        <taxon>Roridomyces</taxon>
    </lineage>
</organism>
<dbReference type="AlphaFoldDB" id="A0AAD7BP47"/>